<gene>
    <name evidence="2" type="ORF">OCK74_00105</name>
</gene>
<proteinExistence type="predicted"/>
<keyword evidence="3" id="KW-1185">Reference proteome</keyword>
<organism evidence="2 3">
    <name type="scientific">Paraflavisolibacter caeni</name>
    <dbReference type="NCBI Taxonomy" id="2982496"/>
    <lineage>
        <taxon>Bacteria</taxon>
        <taxon>Pseudomonadati</taxon>
        <taxon>Bacteroidota</taxon>
        <taxon>Chitinophagia</taxon>
        <taxon>Chitinophagales</taxon>
        <taxon>Chitinophagaceae</taxon>
        <taxon>Paraflavisolibacter</taxon>
    </lineage>
</organism>
<evidence type="ECO:0000259" key="1">
    <source>
        <dbReference type="Pfam" id="PF18962"/>
    </source>
</evidence>
<dbReference type="InterPro" id="IPR026444">
    <property type="entry name" value="Secre_tail"/>
</dbReference>
<dbReference type="InterPro" id="IPR036415">
    <property type="entry name" value="Lamin_tail_dom_sf"/>
</dbReference>
<dbReference type="Proteomes" id="UP001155483">
    <property type="component" value="Unassembled WGS sequence"/>
</dbReference>
<reference evidence="2" key="1">
    <citation type="submission" date="2022-09" db="EMBL/GenBank/DDBJ databases">
        <authorList>
            <person name="Yuan C."/>
            <person name="Ke Z."/>
        </authorList>
    </citation>
    <scope>NUCLEOTIDE SEQUENCE</scope>
    <source>
        <strain evidence="2">LB-8</strain>
    </source>
</reference>
<name>A0A9X2XRP7_9BACT</name>
<dbReference type="SUPFAM" id="SSF74853">
    <property type="entry name" value="Lamin A/C globular tail domain"/>
    <property type="match status" value="1"/>
</dbReference>
<feature type="domain" description="Secretion system C-terminal sorting" evidence="1">
    <location>
        <begin position="473"/>
        <end position="546"/>
    </location>
</feature>
<dbReference type="RefSeq" id="WP_279294937.1">
    <property type="nucleotide sequence ID" value="NZ_JAOTIF010000001.1"/>
</dbReference>
<evidence type="ECO:0000313" key="3">
    <source>
        <dbReference type="Proteomes" id="UP001155483"/>
    </source>
</evidence>
<protein>
    <submittedName>
        <fullName evidence="2">T9SS type A sorting domain-containing protein</fullName>
    </submittedName>
</protein>
<comment type="caution">
    <text evidence="2">The sequence shown here is derived from an EMBL/GenBank/DDBJ whole genome shotgun (WGS) entry which is preliminary data.</text>
</comment>
<dbReference type="EMBL" id="JAOTIF010000001">
    <property type="protein sequence ID" value="MCU7547489.1"/>
    <property type="molecule type" value="Genomic_DNA"/>
</dbReference>
<dbReference type="NCBIfam" id="TIGR04183">
    <property type="entry name" value="Por_Secre_tail"/>
    <property type="match status" value="1"/>
</dbReference>
<evidence type="ECO:0000313" key="2">
    <source>
        <dbReference type="EMBL" id="MCU7547489.1"/>
    </source>
</evidence>
<dbReference type="AlphaFoldDB" id="A0A9X2XRP7"/>
<accession>A0A9X2XRP7</accession>
<reference evidence="2" key="2">
    <citation type="submission" date="2023-04" db="EMBL/GenBank/DDBJ databases">
        <title>Paracnuella aquatica gen. nov., sp. nov., a member of the family Chitinophagaceae isolated from a hot spring.</title>
        <authorList>
            <person name="Wang C."/>
        </authorList>
    </citation>
    <scope>NUCLEOTIDE SEQUENCE</scope>
    <source>
        <strain evidence="2">LB-8</strain>
    </source>
</reference>
<dbReference type="Pfam" id="PF18962">
    <property type="entry name" value="Por_Secre_tail"/>
    <property type="match status" value="1"/>
</dbReference>
<sequence>MKKILSTIVLSLAVLFGNSQRFLWFNELVPDPGSNEDEYVEFFNTSPLTIFLDCYVVVSYFDNGTDKGVYVYNFPTNAAIKGLSYYLISSNNPVRYKSNTNQSFTPTDLNSFSNWNDIGSGGYISKYTYSNNQWSGPTNINGNFRDFMNIQNGNDASLLLYKINSNGTTSIVNGFFANSSLSVPTKITSLTTPLPIPPGSICANTYTTVNLNFTGITTNNVDVFQVQSAAGNSQGYAKLSNGLCGNWKKTQSKGEFTPGESNTLGGATSSLTTTQSYICNTVSFSITPGSSTTYPINVQLFNDNPTTNVFAENDVLNASYPVNSAASTSSTFNVPSKQPVFLIYQSSSGCFDKIVSLTSECSVLPVHFSSFTAARNPQKKEQVLLKWQTASEQNNRGFNVQRKIDGQWKNIAFVFSQAENGNSNSTLTYEYKDPNVSNTVTQYQIQQVDFDGKTSYSDIKSVIGQEQKSSVLIYPNPAVDGKIKLLFIEQGGLKDVIVSDVNGRPVKQFHQLADMNLTIEGLKSGFYTIKIIDRTTAKTTVEKVIIK</sequence>